<dbReference type="EMBL" id="BQNB010018066">
    <property type="protein sequence ID" value="GJT70327.1"/>
    <property type="molecule type" value="Genomic_DNA"/>
</dbReference>
<sequence>MVAFLEKTDRNAEFHEIMDFLTRSSIHYALTVSHVVSTTFVEQFWMTTKSKTINNVRYITATVAGKPVSISEASIRIYNFSKLIFDGMMRHLDAKKKFVMYLRVKKYGNVASLFPSMLAQPTEDEGAVSERPSETQPTPSPTHPKGSGYNSMKKRLERKKSLKTKLMQKESVSKQWRKPAKSEPTVHKDPAFNDLDDAMDYMETEDAHDEETVKDSEEIRVSTEDQVSTDKLKVSTNNPNEGTAEPNEGTAKPKDGNSDESAAPTTVFRDDETIAQFLVTMSQNKTKQKGFEIKEIKDTDRPRTTTERSILTLKPLPKIDPKDKGKKVLEEKAESDAESEGVNEAERKFAQLANDEEIARKVQEEWEAEEEKKKLAEEEATKAAFTNEYDFIQARLNADKILAEKLQEEEREKFTIEQRAKFLHDTIAAQRRFLAQQRSEAIRNKLPTRNQLRNQMMTYLKYVGGYRHAQLNKKKFEEIQVMYEKVKRANENFITIGSAEDERYKRELNRKACGTKEMVTVLCESKDESRMEKEHDELKLCLTIAQSTRPGVIMKYLRTYLFIEWKLEYLGLNHPFDEIKMISMFIQIDEDVVLEYTKGLDCSELEVTKISGVRDPTDATKGVEARTSNIDKGKDATEGVEARTSTTDNGKVKVSQDATKGVEARTSTIDSDYDNEFDNDDDSDYHPDKLVDYLSLGEEELIELRNRMKANKEAKAKAKSNPVDEKYVTVDHFKECLTYYALANDFSLWYERSLEKKMVAKCGQRPPRLSVLEKEYEKTIGEHYVMLRSYGKAILDYNLGSTIKLGMIVNPDDKTYFDRFYVCFAGLTDGWKTGCRKIIALDGCFLKSPNQGEILTAIRKDANNHIYPMAWAVINVENKYNWSWFLELLEEHLGCSRGNRLTLMSGQHKGLVEAVKDVMPNAEHMQCARHIYKNFRKQYSGLEFRQLFWAASKASYPQLFNKIKDKIKSANPNAHTYLMDKNLKTWSRAFFEVNRGCEAIENDFSKCFNSIIVSVRHKPLLTMLEAIRVIVLERMNKMRKISRKWNLGVCLNIKKRLEWLKEQQRFWHVIPAGGNLFEVIFLINRVLESYILAWFETDMYFVAYHDFLKSVPGMNFWLDQSMYLAILPPNPKKMLGRPKKKRIRSVGVPDRPRKNQSVVNLEDVDVGVRGIVRDEGAGESRGGAGRSQQGSEVEGGSKGDEPEQTQDDPVQTQDEPVQTQNEDQVEQTQEQVEINLTQVEQTQEQTQEQVQTQEQPQRVILRRPSARIL</sequence>
<comment type="caution">
    <text evidence="4">The sequence shown here is derived from an EMBL/GenBank/DDBJ whole genome shotgun (WGS) entry which is preliminary data.</text>
</comment>
<dbReference type="Pfam" id="PF10551">
    <property type="entry name" value="MULE"/>
    <property type="match status" value="1"/>
</dbReference>
<keyword evidence="1" id="KW-0175">Coiled coil</keyword>
<feature type="compositionally biased region" description="Basic residues" evidence="2">
    <location>
        <begin position="1134"/>
        <end position="1144"/>
    </location>
</feature>
<evidence type="ECO:0000259" key="3">
    <source>
        <dbReference type="Pfam" id="PF10551"/>
    </source>
</evidence>
<feature type="compositionally biased region" description="Basic and acidic residues" evidence="2">
    <location>
        <begin position="617"/>
        <end position="641"/>
    </location>
</feature>
<feature type="region of interest" description="Disordered" evidence="2">
    <location>
        <begin position="121"/>
        <end position="270"/>
    </location>
</feature>
<reference evidence="4" key="2">
    <citation type="submission" date="2022-01" db="EMBL/GenBank/DDBJ databases">
        <authorList>
            <person name="Yamashiro T."/>
            <person name="Shiraishi A."/>
            <person name="Satake H."/>
            <person name="Nakayama K."/>
        </authorList>
    </citation>
    <scope>NUCLEOTIDE SEQUENCE</scope>
</reference>
<feature type="compositionally biased region" description="Basic and acidic residues" evidence="2">
    <location>
        <begin position="322"/>
        <end position="335"/>
    </location>
</feature>
<keyword evidence="5" id="KW-1185">Reference proteome</keyword>
<feature type="compositionally biased region" description="Basic and acidic residues" evidence="2">
    <location>
        <begin position="180"/>
        <end position="191"/>
    </location>
</feature>
<reference evidence="4" key="1">
    <citation type="journal article" date="2022" name="Int. J. Mol. Sci.">
        <title>Draft Genome of Tanacetum Coccineum: Genomic Comparison of Closely Related Tanacetum-Family Plants.</title>
        <authorList>
            <person name="Yamashiro T."/>
            <person name="Shiraishi A."/>
            <person name="Nakayama K."/>
            <person name="Satake H."/>
        </authorList>
    </citation>
    <scope>NUCLEOTIDE SEQUENCE</scope>
</reference>
<evidence type="ECO:0000256" key="1">
    <source>
        <dbReference type="SAM" id="Coils"/>
    </source>
</evidence>
<feature type="compositionally biased region" description="Acidic residues" evidence="2">
    <location>
        <begin position="194"/>
        <end position="209"/>
    </location>
</feature>
<feature type="coiled-coil region" evidence="1">
    <location>
        <begin position="358"/>
        <end position="395"/>
    </location>
</feature>
<feature type="compositionally biased region" description="Basic residues" evidence="2">
    <location>
        <begin position="152"/>
        <end position="163"/>
    </location>
</feature>
<evidence type="ECO:0000256" key="2">
    <source>
        <dbReference type="SAM" id="MobiDB-lite"/>
    </source>
</evidence>
<feature type="compositionally biased region" description="Polar residues" evidence="2">
    <location>
        <begin position="1207"/>
        <end position="1216"/>
    </location>
</feature>
<feature type="domain" description="MULE transposase" evidence="3">
    <location>
        <begin position="839"/>
        <end position="934"/>
    </location>
</feature>
<feature type="region of interest" description="Disordered" evidence="2">
    <location>
        <begin position="617"/>
        <end position="684"/>
    </location>
</feature>
<proteinExistence type="predicted"/>
<feature type="region of interest" description="Disordered" evidence="2">
    <location>
        <begin position="322"/>
        <end position="344"/>
    </location>
</feature>
<name>A0ABQ5G671_9ASTR</name>
<feature type="region of interest" description="Disordered" evidence="2">
    <location>
        <begin position="1134"/>
        <end position="1159"/>
    </location>
</feature>
<accession>A0ABQ5G671</accession>
<dbReference type="PANTHER" id="PTHR31973">
    <property type="entry name" value="POLYPROTEIN, PUTATIVE-RELATED"/>
    <property type="match status" value="1"/>
</dbReference>
<dbReference type="InterPro" id="IPR018289">
    <property type="entry name" value="MULE_transposase_dom"/>
</dbReference>
<feature type="compositionally biased region" description="Basic and acidic residues" evidence="2">
    <location>
        <begin position="210"/>
        <end position="233"/>
    </location>
</feature>
<organism evidence="4 5">
    <name type="scientific">Tanacetum coccineum</name>
    <dbReference type="NCBI Taxonomy" id="301880"/>
    <lineage>
        <taxon>Eukaryota</taxon>
        <taxon>Viridiplantae</taxon>
        <taxon>Streptophyta</taxon>
        <taxon>Embryophyta</taxon>
        <taxon>Tracheophyta</taxon>
        <taxon>Spermatophyta</taxon>
        <taxon>Magnoliopsida</taxon>
        <taxon>eudicotyledons</taxon>
        <taxon>Gunneridae</taxon>
        <taxon>Pentapetalae</taxon>
        <taxon>asterids</taxon>
        <taxon>campanulids</taxon>
        <taxon>Asterales</taxon>
        <taxon>Asteraceae</taxon>
        <taxon>Asteroideae</taxon>
        <taxon>Anthemideae</taxon>
        <taxon>Anthemidinae</taxon>
        <taxon>Tanacetum</taxon>
    </lineage>
</organism>
<protein>
    <submittedName>
        <fullName evidence="4">Multidrug resistance-associated protein 5</fullName>
    </submittedName>
</protein>
<evidence type="ECO:0000313" key="5">
    <source>
        <dbReference type="Proteomes" id="UP001151760"/>
    </source>
</evidence>
<dbReference type="PANTHER" id="PTHR31973:SF189">
    <property type="entry name" value="TRANSPOSASE, MUDR, PLANT, MULE TRANSPOSASE DOMAIN PROTEIN-RELATED"/>
    <property type="match status" value="1"/>
</dbReference>
<feature type="region of interest" description="Disordered" evidence="2">
    <location>
        <begin position="1173"/>
        <end position="1269"/>
    </location>
</feature>
<gene>
    <name evidence="4" type="ORF">Tco_1029613</name>
</gene>
<feature type="compositionally biased region" description="Basic residues" evidence="2">
    <location>
        <begin position="1260"/>
        <end position="1269"/>
    </location>
</feature>
<dbReference type="Proteomes" id="UP001151760">
    <property type="component" value="Unassembled WGS sequence"/>
</dbReference>
<evidence type="ECO:0000313" key="4">
    <source>
        <dbReference type="EMBL" id="GJT70327.1"/>
    </source>
</evidence>
<feature type="compositionally biased region" description="Acidic residues" evidence="2">
    <location>
        <begin position="671"/>
        <end position="683"/>
    </location>
</feature>
<feature type="compositionally biased region" description="Low complexity" evidence="2">
    <location>
        <begin position="1217"/>
        <end position="1255"/>
    </location>
</feature>